<reference evidence="3" key="1">
    <citation type="submission" date="2016-06" db="EMBL/GenBank/DDBJ databases">
        <authorList>
            <person name="Varghese N."/>
            <person name="Submissions Spin"/>
        </authorList>
    </citation>
    <scope>NUCLEOTIDE SEQUENCE [LARGE SCALE GENOMIC DNA]</scope>
    <source>
        <strain evidence="3">DSM 45431</strain>
    </source>
</reference>
<name>A0A1C6TAL9_9ACTN</name>
<gene>
    <name evidence="2" type="ORF">GA0070624_6347</name>
</gene>
<dbReference type="OrthoDB" id="3392131at2"/>
<dbReference type="AlphaFoldDB" id="A0A1C6TAL9"/>
<evidence type="ECO:0000313" key="3">
    <source>
        <dbReference type="Proteomes" id="UP000199413"/>
    </source>
</evidence>
<feature type="region of interest" description="Disordered" evidence="1">
    <location>
        <begin position="131"/>
        <end position="162"/>
    </location>
</feature>
<accession>A0A1C6TAL9</accession>
<dbReference type="STRING" id="568872.GA0070624_6347"/>
<sequence>MPTLADAARIAGNPRPAPARRTHRRTVMRLAGPGIRAAREVYTTIPADAVRVAVLVEISAAAAALARTVVKLRHLDPDLIAPHVVDRVDLRAVLGRGRWLPTMTRHVPAPQTGPVDLAALMPARPAARRRVVRRPGSPGQGSLFASAVGEGRTDAAGQRDSG</sequence>
<protein>
    <submittedName>
        <fullName evidence="2">Uncharacterized protein</fullName>
    </submittedName>
</protein>
<dbReference type="Proteomes" id="UP000199413">
    <property type="component" value="Unassembled WGS sequence"/>
</dbReference>
<dbReference type="EMBL" id="FMHV01000002">
    <property type="protein sequence ID" value="SCL38811.1"/>
    <property type="molecule type" value="Genomic_DNA"/>
</dbReference>
<evidence type="ECO:0000313" key="2">
    <source>
        <dbReference type="EMBL" id="SCL38811.1"/>
    </source>
</evidence>
<keyword evidence="3" id="KW-1185">Reference proteome</keyword>
<dbReference type="RefSeq" id="WP_141715223.1">
    <property type="nucleotide sequence ID" value="NZ_FMHV01000002.1"/>
</dbReference>
<proteinExistence type="predicted"/>
<organism evidence="2 3">
    <name type="scientific">Micromonospora rhizosphaerae</name>
    <dbReference type="NCBI Taxonomy" id="568872"/>
    <lineage>
        <taxon>Bacteria</taxon>
        <taxon>Bacillati</taxon>
        <taxon>Actinomycetota</taxon>
        <taxon>Actinomycetes</taxon>
        <taxon>Micromonosporales</taxon>
        <taxon>Micromonosporaceae</taxon>
        <taxon>Micromonospora</taxon>
    </lineage>
</organism>
<evidence type="ECO:0000256" key="1">
    <source>
        <dbReference type="SAM" id="MobiDB-lite"/>
    </source>
</evidence>